<dbReference type="EMBL" id="LICA01000305">
    <property type="protein sequence ID" value="KRO92759.1"/>
    <property type="molecule type" value="Genomic_DNA"/>
</dbReference>
<evidence type="ECO:0000313" key="1">
    <source>
        <dbReference type="EMBL" id="KRO92759.1"/>
    </source>
</evidence>
<proteinExistence type="predicted"/>
<dbReference type="AlphaFoldDB" id="A0A0R2U080"/>
<dbReference type="Gene3D" id="3.20.20.140">
    <property type="entry name" value="Metal-dependent hydrolases"/>
    <property type="match status" value="1"/>
</dbReference>
<protein>
    <recommendedName>
        <fullName evidence="3">Polymerase/histidinol phosphatase N-terminal domain-containing protein</fullName>
    </recommendedName>
</protein>
<gene>
    <name evidence="1" type="ORF">ABS24_03200</name>
</gene>
<organism evidence="1 2">
    <name type="scientific">SAR92 bacterium BACL26 MAG-121220-bin70</name>
    <dbReference type="NCBI Taxonomy" id="1655626"/>
    <lineage>
        <taxon>Bacteria</taxon>
        <taxon>Pseudomonadati</taxon>
        <taxon>Pseudomonadota</taxon>
        <taxon>Gammaproteobacteria</taxon>
        <taxon>Cellvibrionales</taxon>
        <taxon>Porticoccaceae</taxon>
        <taxon>SAR92 clade</taxon>
    </lineage>
</organism>
<dbReference type="CDD" id="cd07432">
    <property type="entry name" value="PHP_HisPPase"/>
    <property type="match status" value="1"/>
</dbReference>
<accession>A0A0R2U080</accession>
<reference evidence="1 2" key="1">
    <citation type="submission" date="2015-10" db="EMBL/GenBank/DDBJ databases">
        <title>Metagenome-Assembled Genomes uncover a global brackish microbiome.</title>
        <authorList>
            <person name="Hugerth L.W."/>
            <person name="Larsson J."/>
            <person name="Alneberg J."/>
            <person name="Lindh M.V."/>
            <person name="Legrand C."/>
            <person name="Pinhassi J."/>
            <person name="Andersson A.F."/>
        </authorList>
    </citation>
    <scope>NUCLEOTIDE SEQUENCE [LARGE SCALE GENOMIC DNA]</scope>
    <source>
        <strain evidence="1">BACL26 MAG-121220-bin70</strain>
    </source>
</reference>
<evidence type="ECO:0008006" key="3">
    <source>
        <dbReference type="Google" id="ProtNLM"/>
    </source>
</evidence>
<dbReference type="Proteomes" id="UP000051213">
    <property type="component" value="Unassembled WGS sequence"/>
</dbReference>
<evidence type="ECO:0000313" key="2">
    <source>
        <dbReference type="Proteomes" id="UP000051213"/>
    </source>
</evidence>
<dbReference type="InterPro" id="IPR016195">
    <property type="entry name" value="Pol/histidinol_Pase-like"/>
</dbReference>
<comment type="caution">
    <text evidence="1">The sequence shown here is derived from an EMBL/GenBank/DDBJ whole genome shotgun (WGS) entry which is preliminary data.</text>
</comment>
<feature type="non-terminal residue" evidence="1">
    <location>
        <position position="1"/>
    </location>
</feature>
<sequence>NTTEHLSYKTLDIRDTDVGIEFTASGDIAINDGDLLQFVTHTVLAENSDKVSVSLTVTNTGKKTLDNLIYSLYFDPHQMYDFSPSDGGLHPQLKFRGYPRDSHLIVWDDKTARQSHSNDFLFGWDGGMILPDPLAVSLTPGESDSRQYSLLIANNPSTGLKHAYEDNGFNTHAVHLDIKHSNTGYYEITVRNVKNSAVFFRSFYDNPAPIDIELPEGEYIAEANFFPGSADCQFSISPRGPSLCTLEAPKLGKLTLSIVDGSGQPVPGKVTITGLGSTSDPRFRPVNPTKDDGYWESYKNSVFPMLAKKTIDLPEGSYLLSATRGPEYSLDQQQIIISHQQTQSAVLRINPVIDRPDLISIDSHLHTLESDGAVDIADKISALVASGINMAIATDHNFPVDYQPVLKQLQLEDYLTVITGAEVTVPERLDYNSYPMTANINAHNNGGINALSTDISSRFKLSRERDSNVIIQVNHPRFWQFDYFNWFGLDPESAAFAYEGFDLDFDVLEVVNGAIYNSPENIAARKDWFNLLRRGYFFPLMGSSDSHEIDKDEPGFSRTYVYNDKNKPPSVEQLMQRLREGRSFASNGPILELTAGGNSKPGDTVGVSDGIAKIEIDVWTVDWIKADILTIYVNGIPQILSSEQWVRSTTETGLHHIKAQAELHLKQDAFIVAEVTGTSDLFPMIQARGSALDETPVRPFALTNPIFVDVDGNGQYDSPLPQAITLIPNLRTTAKRRE</sequence>
<dbReference type="NCBIfam" id="NF038032">
    <property type="entry name" value="CehA_McbA_metalo"/>
    <property type="match status" value="1"/>
</dbReference>
<dbReference type="SUPFAM" id="SSF89550">
    <property type="entry name" value="PHP domain-like"/>
    <property type="match status" value="1"/>
</dbReference>
<name>A0A0R2U080_9GAMM</name>